<feature type="compositionally biased region" description="Polar residues" evidence="14">
    <location>
        <begin position="693"/>
        <end position="730"/>
    </location>
</feature>
<keyword evidence="4" id="KW-0540">Nuclease</keyword>
<evidence type="ECO:0000256" key="7">
    <source>
        <dbReference type="ARBA" id="ARBA00022801"/>
    </source>
</evidence>
<evidence type="ECO:0000256" key="11">
    <source>
        <dbReference type="ARBA" id="ARBA00023125"/>
    </source>
</evidence>
<evidence type="ECO:0000256" key="6">
    <source>
        <dbReference type="ARBA" id="ARBA00022763"/>
    </source>
</evidence>
<proteinExistence type="inferred from homology"/>
<evidence type="ECO:0000256" key="8">
    <source>
        <dbReference type="ARBA" id="ARBA00022839"/>
    </source>
</evidence>
<dbReference type="InterPro" id="IPR036279">
    <property type="entry name" value="5-3_exonuclease_C_sf"/>
</dbReference>
<feature type="domain" description="XPG-I" evidence="15">
    <location>
        <begin position="138"/>
        <end position="202"/>
    </location>
</feature>
<feature type="region of interest" description="Disordered" evidence="14">
    <location>
        <begin position="538"/>
        <end position="603"/>
    </location>
</feature>
<dbReference type="FunFam" id="1.10.150.20:FF:000011">
    <property type="entry name" value="exonuclease 1"/>
    <property type="match status" value="1"/>
</dbReference>
<keyword evidence="11" id="KW-0238">DNA-binding</keyword>
<feature type="region of interest" description="Disordered" evidence="14">
    <location>
        <begin position="687"/>
        <end position="776"/>
    </location>
</feature>
<comment type="subcellular location">
    <subcellularLocation>
        <location evidence="2">Nucleus</location>
    </subcellularLocation>
</comment>
<evidence type="ECO:0000256" key="3">
    <source>
        <dbReference type="ARBA" id="ARBA00010563"/>
    </source>
</evidence>
<comment type="similarity">
    <text evidence="3">Belongs to the XPG/RAD2 endonuclease family. EXO1 subfamily.</text>
</comment>
<dbReference type="CDD" id="cd09857">
    <property type="entry name" value="PIN_EXO1"/>
    <property type="match status" value="1"/>
</dbReference>
<dbReference type="SMART" id="SM00484">
    <property type="entry name" value="XPGI"/>
    <property type="match status" value="1"/>
</dbReference>
<comment type="cofactor">
    <cofactor evidence="1">
        <name>Mg(2+)</name>
        <dbReference type="ChEBI" id="CHEBI:18420"/>
    </cofactor>
</comment>
<dbReference type="CDD" id="cd09908">
    <property type="entry name" value="H3TH_EXO1"/>
    <property type="match status" value="1"/>
</dbReference>
<dbReference type="GO" id="GO:0046872">
    <property type="term" value="F:metal ion binding"/>
    <property type="evidence" value="ECO:0007669"/>
    <property type="project" value="UniProtKB-KW"/>
</dbReference>
<dbReference type="GO" id="GO:0006281">
    <property type="term" value="P:DNA repair"/>
    <property type="evidence" value="ECO:0007669"/>
    <property type="project" value="UniProtKB-KW"/>
</dbReference>
<feature type="compositionally biased region" description="Low complexity" evidence="14">
    <location>
        <begin position="873"/>
        <end position="887"/>
    </location>
</feature>
<feature type="compositionally biased region" description="Polar residues" evidence="14">
    <location>
        <begin position="740"/>
        <end position="749"/>
    </location>
</feature>
<dbReference type="SUPFAM" id="SSF47807">
    <property type="entry name" value="5' to 3' exonuclease, C-terminal subdomain"/>
    <property type="match status" value="1"/>
</dbReference>
<dbReference type="Gene3D" id="1.10.150.20">
    <property type="entry name" value="5' to 3' exonuclease, C-terminal subdomain"/>
    <property type="match status" value="1"/>
</dbReference>
<keyword evidence="10" id="KW-0267">Excision nuclease</keyword>
<sequence>MGIQGLLPLLKTAHTWRDLSDYHGQTLAVDGYVWLHKGAFGCAEDLVLGRKTTKFVDYCMHKVRLLKYHGIKPYLVFDGGYLPAKAGTEVEREKRRRDNLEKAKSFRSQGRLKDAREMFTKCVDVTPEMAFQFIKALQAEDVSYIVAPYEADAQLAYLELHGYVDGIITEDSDLLVFGCRKILFKLDGEGKCCEIRRETLGFEDGSGGAGGEWRFDGWGDGEFRHMAILSGCDYINSIQGIGIKTAHKLLRKYKSVEKVVQHLRLEGKTIPPDYPTSFRLAELTFLHQRVFDPESRSLVPLNPFPEEGFGEEEDRFIGPDIQDLELARGISRGEWNPVTKKRIVDPWPDFSPTGLKTFVNRQPKINEMFSKATSSLKVGSPSMIRRTVSLPQQPHKLAFGPTPLSGKRTLSELTPSSRATGLSAVAKGKMRAVEMTEFIEPVEIIEEQSKFFFNGGSGGDKRRKKPANEARKEATVELSEPPLSDLTRDNVSSSSISRQIAEDIYEGSSSVYSLSPGVSSSRAGSPSRVSSYLLTPSNVESHGVSSPTPSSLEGAQVSSLDGGSPDEGYISSSPPRFPSDLPSSAKPRSKTTQSLVDESTIQEKGGVDLWAHCADPAEADGLGDDRTDGGTRSESICSGISDGSDIGSGISGGEIEVDEEEHGTEKRMERIAVGWRERFSLKRVGFGDRRSASESPPFTARTPTISRLSFHTSNETPKPTQAAQLASASVGTGRGLARHGSSNVYQTPVPSVDRPSINARSKSNVSKSTPRSAIIPPRFDLPSASVTTTETTVIGTPLASLITRRSVSGNIALQTEIGKDILVERISRRPIKRKSLGFPGEQDDGGEIEAGTDEHRDRDRDGRSKRREWLPMSSDSSRSGSSRSGSADGEESDRIGTSARSRLNAFRFKPTS</sequence>
<feature type="compositionally biased region" description="Basic and acidic residues" evidence="14">
    <location>
        <begin position="852"/>
        <end position="862"/>
    </location>
</feature>
<dbReference type="SUPFAM" id="SSF88723">
    <property type="entry name" value="PIN domain-like"/>
    <property type="match status" value="1"/>
</dbReference>
<reference evidence="17" key="1">
    <citation type="submission" date="2014-08" db="EMBL/GenBank/DDBJ databases">
        <authorList>
            <person name="Sharma Rahul"/>
            <person name="Thines Marco"/>
        </authorList>
    </citation>
    <scope>NUCLEOTIDE SEQUENCE</scope>
</reference>
<dbReference type="InterPro" id="IPR019974">
    <property type="entry name" value="XPG_CS"/>
</dbReference>
<name>A0A0F7SRR2_PHARH</name>
<evidence type="ECO:0000256" key="1">
    <source>
        <dbReference type="ARBA" id="ARBA00001946"/>
    </source>
</evidence>
<keyword evidence="8 17" id="KW-0269">Exonuclease</keyword>
<feature type="compositionally biased region" description="Low complexity" evidence="14">
    <location>
        <begin position="632"/>
        <end position="648"/>
    </location>
</feature>
<dbReference type="AlphaFoldDB" id="A0A0F7SRR2"/>
<evidence type="ECO:0000256" key="10">
    <source>
        <dbReference type="ARBA" id="ARBA00022881"/>
    </source>
</evidence>
<feature type="compositionally biased region" description="Polar residues" evidence="14">
    <location>
        <begin position="758"/>
        <end position="771"/>
    </location>
</feature>
<feature type="compositionally biased region" description="Acidic residues" evidence="14">
    <location>
        <begin position="841"/>
        <end position="851"/>
    </location>
</feature>
<protein>
    <submittedName>
        <fullName evidence="17">Related to exo1-exonuclease which interacts with msh2p</fullName>
    </submittedName>
</protein>
<dbReference type="Gene3D" id="3.40.50.1010">
    <property type="entry name" value="5'-nuclease"/>
    <property type="match status" value="1"/>
</dbReference>
<feature type="region of interest" description="Disordered" evidence="14">
    <location>
        <begin position="833"/>
        <end position="912"/>
    </location>
</feature>
<dbReference type="InterPro" id="IPR008918">
    <property type="entry name" value="HhH2"/>
</dbReference>
<evidence type="ECO:0000256" key="14">
    <source>
        <dbReference type="SAM" id="MobiDB-lite"/>
    </source>
</evidence>
<accession>A0A0F7SRR2</accession>
<dbReference type="InterPro" id="IPR006085">
    <property type="entry name" value="XPG_DNA_repair_N"/>
</dbReference>
<dbReference type="GO" id="GO:0017108">
    <property type="term" value="F:5'-flap endonuclease activity"/>
    <property type="evidence" value="ECO:0007669"/>
    <property type="project" value="TreeGrafter"/>
</dbReference>
<keyword evidence="6" id="KW-0227">DNA damage</keyword>
<dbReference type="Pfam" id="PF00867">
    <property type="entry name" value="XPG_I"/>
    <property type="match status" value="1"/>
</dbReference>
<evidence type="ECO:0000259" key="16">
    <source>
        <dbReference type="SMART" id="SM00485"/>
    </source>
</evidence>
<keyword evidence="13" id="KW-0539">Nucleus</keyword>
<keyword evidence="5" id="KW-0479">Metal-binding</keyword>
<organism evidence="17">
    <name type="scientific">Phaffia rhodozyma</name>
    <name type="common">Yeast</name>
    <name type="synonym">Xanthophyllomyces dendrorhous</name>
    <dbReference type="NCBI Taxonomy" id="264483"/>
    <lineage>
        <taxon>Eukaryota</taxon>
        <taxon>Fungi</taxon>
        <taxon>Dikarya</taxon>
        <taxon>Basidiomycota</taxon>
        <taxon>Agaricomycotina</taxon>
        <taxon>Tremellomycetes</taxon>
        <taxon>Cystofilobasidiales</taxon>
        <taxon>Mrakiaceae</taxon>
        <taxon>Phaffia</taxon>
    </lineage>
</organism>
<dbReference type="GO" id="GO:0035312">
    <property type="term" value="F:5'-3' DNA exonuclease activity"/>
    <property type="evidence" value="ECO:0007669"/>
    <property type="project" value="InterPro"/>
</dbReference>
<evidence type="ECO:0000256" key="4">
    <source>
        <dbReference type="ARBA" id="ARBA00022722"/>
    </source>
</evidence>
<feature type="compositionally biased region" description="Polar residues" evidence="14">
    <location>
        <begin position="538"/>
        <end position="561"/>
    </location>
</feature>
<dbReference type="PROSITE" id="PS00841">
    <property type="entry name" value="XPG_1"/>
    <property type="match status" value="1"/>
</dbReference>
<dbReference type="InterPro" id="IPR006084">
    <property type="entry name" value="XPG/Rad2"/>
</dbReference>
<evidence type="ECO:0000256" key="5">
    <source>
        <dbReference type="ARBA" id="ARBA00022723"/>
    </source>
</evidence>
<dbReference type="InterPro" id="IPR044752">
    <property type="entry name" value="PIN-like_EXO1"/>
</dbReference>
<dbReference type="GO" id="GO:0003677">
    <property type="term" value="F:DNA binding"/>
    <property type="evidence" value="ECO:0007669"/>
    <property type="project" value="UniProtKB-KW"/>
</dbReference>
<feature type="region of interest" description="Disordered" evidence="14">
    <location>
        <begin position="453"/>
        <end position="495"/>
    </location>
</feature>
<feature type="compositionally biased region" description="Basic and acidic residues" evidence="14">
    <location>
        <begin position="466"/>
        <end position="475"/>
    </location>
</feature>
<feature type="domain" description="XPG N-terminal" evidence="16">
    <location>
        <begin position="1"/>
        <end position="99"/>
    </location>
</feature>
<dbReference type="PRINTS" id="PR00853">
    <property type="entry name" value="XPGRADSUPER"/>
</dbReference>
<dbReference type="InterPro" id="IPR006086">
    <property type="entry name" value="XPG-I_dom"/>
</dbReference>
<evidence type="ECO:0000256" key="12">
    <source>
        <dbReference type="ARBA" id="ARBA00023204"/>
    </source>
</evidence>
<dbReference type="FunFam" id="3.40.50.1010:FF:000002">
    <property type="entry name" value="Exonuclease 1, putative"/>
    <property type="match status" value="1"/>
</dbReference>
<dbReference type="SMART" id="SM00485">
    <property type="entry name" value="XPGN"/>
    <property type="match status" value="1"/>
</dbReference>
<evidence type="ECO:0000313" key="17">
    <source>
        <dbReference type="EMBL" id="CED83180.1"/>
    </source>
</evidence>
<evidence type="ECO:0000256" key="2">
    <source>
        <dbReference type="ARBA" id="ARBA00004123"/>
    </source>
</evidence>
<dbReference type="EMBL" id="LN483142">
    <property type="protein sequence ID" value="CED83180.1"/>
    <property type="molecule type" value="Genomic_DNA"/>
</dbReference>
<feature type="compositionally biased region" description="Polar residues" evidence="14">
    <location>
        <begin position="590"/>
        <end position="599"/>
    </location>
</feature>
<keyword evidence="7" id="KW-0378">Hydrolase</keyword>
<dbReference type="GO" id="GO:0005634">
    <property type="term" value="C:nucleus"/>
    <property type="evidence" value="ECO:0007669"/>
    <property type="project" value="UniProtKB-SubCell"/>
</dbReference>
<dbReference type="InterPro" id="IPR037315">
    <property type="entry name" value="EXO1_H3TH"/>
</dbReference>
<dbReference type="SMART" id="SM00279">
    <property type="entry name" value="HhH2"/>
    <property type="match status" value="1"/>
</dbReference>
<dbReference type="PANTHER" id="PTHR11081">
    <property type="entry name" value="FLAP ENDONUCLEASE FAMILY MEMBER"/>
    <property type="match status" value="1"/>
</dbReference>
<dbReference type="InterPro" id="IPR029060">
    <property type="entry name" value="PIN-like_dom_sf"/>
</dbReference>
<evidence type="ECO:0000256" key="9">
    <source>
        <dbReference type="ARBA" id="ARBA00022842"/>
    </source>
</evidence>
<evidence type="ECO:0000256" key="13">
    <source>
        <dbReference type="ARBA" id="ARBA00023242"/>
    </source>
</evidence>
<dbReference type="PANTHER" id="PTHR11081:SF65">
    <property type="entry name" value="DNA DAMAGE-INDUCIBLE PROTEIN DIN7-RELATED"/>
    <property type="match status" value="1"/>
</dbReference>
<feature type="region of interest" description="Disordered" evidence="14">
    <location>
        <begin position="619"/>
        <end position="668"/>
    </location>
</feature>
<evidence type="ECO:0000259" key="15">
    <source>
        <dbReference type="SMART" id="SM00484"/>
    </source>
</evidence>
<dbReference type="Pfam" id="PF00752">
    <property type="entry name" value="XPG_N"/>
    <property type="match status" value="1"/>
</dbReference>
<keyword evidence="12" id="KW-0234">DNA repair</keyword>
<keyword evidence="9" id="KW-0460">Magnesium</keyword>